<dbReference type="InterPro" id="IPR000847">
    <property type="entry name" value="LysR_HTH_N"/>
</dbReference>
<evidence type="ECO:0000259" key="5">
    <source>
        <dbReference type="PROSITE" id="PS50931"/>
    </source>
</evidence>
<feature type="domain" description="HTH lysR-type" evidence="5">
    <location>
        <begin position="27"/>
        <end position="84"/>
    </location>
</feature>
<gene>
    <name evidence="6" type="ORF">SBD_0159</name>
</gene>
<dbReference type="Gene3D" id="1.10.10.10">
    <property type="entry name" value="Winged helix-like DNA-binding domain superfamily/Winged helix DNA-binding domain"/>
    <property type="match status" value="1"/>
</dbReference>
<name>M3DKR8_9ACTN</name>
<dbReference type="PROSITE" id="PS50931">
    <property type="entry name" value="HTH_LYSR"/>
    <property type="match status" value="1"/>
</dbReference>
<dbReference type="InterPro" id="IPR036390">
    <property type="entry name" value="WH_DNA-bd_sf"/>
</dbReference>
<dbReference type="SUPFAM" id="SSF46785">
    <property type="entry name" value="Winged helix' DNA-binding domain"/>
    <property type="match status" value="1"/>
</dbReference>
<sequence length="335" mass="37199">MIHIQVANASAPFSTPHRGHLVNLASLDLNLVVALRALLEERNVTRAGRRIGLSQPAMSAALARLRRHFDDDLLSRVGGGYELTALGLALLDRTAAACDLLERVFTSQADFDPAHEEHEFTLIASDYAVAVFGAELARMVHAEAPGIRLRFKQAPTDITENITTLLSTADGLLLPHGIISDFPTVELYRDRWVYLVADDNPEVGEHLTLDDLARLPWVTYQRTYDAPAARQIGMLGIEPRVEVSVDNFQLMPLLVAGTRRVALIQGRLADRLDGLVPVRVVEPPYDAVPLREALWWHPVHTHDAAHMWLRETAARVAETIHDKDGRDPVDRSDRG</sequence>
<proteinExistence type="inferred from homology"/>
<keyword evidence="2" id="KW-0805">Transcription regulation</keyword>
<keyword evidence="4" id="KW-0804">Transcription</keyword>
<dbReference type="InterPro" id="IPR005119">
    <property type="entry name" value="LysR_subst-bd"/>
</dbReference>
<organism evidence="6 7">
    <name type="scientific">Streptomyces bottropensis ATCC 25435</name>
    <dbReference type="NCBI Taxonomy" id="1054862"/>
    <lineage>
        <taxon>Bacteria</taxon>
        <taxon>Bacillati</taxon>
        <taxon>Actinomycetota</taxon>
        <taxon>Actinomycetes</taxon>
        <taxon>Kitasatosporales</taxon>
        <taxon>Streptomycetaceae</taxon>
        <taxon>Streptomyces</taxon>
    </lineage>
</organism>
<evidence type="ECO:0000313" key="6">
    <source>
        <dbReference type="EMBL" id="EMF57487.1"/>
    </source>
</evidence>
<evidence type="ECO:0000256" key="1">
    <source>
        <dbReference type="ARBA" id="ARBA00009437"/>
    </source>
</evidence>
<evidence type="ECO:0000256" key="2">
    <source>
        <dbReference type="ARBA" id="ARBA00023015"/>
    </source>
</evidence>
<dbReference type="Gene3D" id="3.40.190.10">
    <property type="entry name" value="Periplasmic binding protein-like II"/>
    <property type="match status" value="2"/>
</dbReference>
<dbReference type="Pfam" id="PF03466">
    <property type="entry name" value="LysR_substrate"/>
    <property type="match status" value="1"/>
</dbReference>
<dbReference type="PANTHER" id="PTHR30118">
    <property type="entry name" value="HTH-TYPE TRANSCRIPTIONAL REGULATOR LEUO-RELATED"/>
    <property type="match status" value="1"/>
</dbReference>
<dbReference type="PRINTS" id="PR00039">
    <property type="entry name" value="HTHLYSR"/>
</dbReference>
<dbReference type="AlphaFoldDB" id="M3DKR8"/>
<evidence type="ECO:0000256" key="3">
    <source>
        <dbReference type="ARBA" id="ARBA00023125"/>
    </source>
</evidence>
<dbReference type="InterPro" id="IPR050389">
    <property type="entry name" value="LysR-type_TF"/>
</dbReference>
<dbReference type="EMBL" id="KB405056">
    <property type="protein sequence ID" value="EMF57487.1"/>
    <property type="molecule type" value="Genomic_DNA"/>
</dbReference>
<comment type="similarity">
    <text evidence="1">Belongs to the LysR transcriptional regulatory family.</text>
</comment>
<dbReference type="InterPro" id="IPR036388">
    <property type="entry name" value="WH-like_DNA-bd_sf"/>
</dbReference>
<keyword evidence="3" id="KW-0238">DNA-binding</keyword>
<dbReference type="Pfam" id="PF00126">
    <property type="entry name" value="HTH_1"/>
    <property type="match status" value="1"/>
</dbReference>
<dbReference type="PANTHER" id="PTHR30118:SF15">
    <property type="entry name" value="TRANSCRIPTIONAL REGULATORY PROTEIN"/>
    <property type="match status" value="1"/>
</dbReference>
<evidence type="ECO:0000256" key="4">
    <source>
        <dbReference type="ARBA" id="ARBA00023163"/>
    </source>
</evidence>
<evidence type="ECO:0000313" key="7">
    <source>
        <dbReference type="Proteomes" id="UP000030760"/>
    </source>
</evidence>
<accession>M3DKR8</accession>
<dbReference type="Proteomes" id="UP000030760">
    <property type="component" value="Unassembled WGS sequence"/>
</dbReference>
<dbReference type="GO" id="GO:0003677">
    <property type="term" value="F:DNA binding"/>
    <property type="evidence" value="ECO:0007669"/>
    <property type="project" value="UniProtKB-KW"/>
</dbReference>
<protein>
    <submittedName>
        <fullName evidence="6">Putative lysR-family transcriptional regulator</fullName>
    </submittedName>
</protein>
<reference evidence="7" key="1">
    <citation type="journal article" date="2013" name="Genome Announc.">
        <title>Draft Genome Sequence of Streptomyces bottropensis ATCC 25435, a Bottromycin-Producing Actinomycete.</title>
        <authorList>
            <person name="Zhang H."/>
            <person name="Zhou W."/>
            <person name="Zhuang Y."/>
            <person name="Liang X."/>
            <person name="Liu T."/>
        </authorList>
    </citation>
    <scope>NUCLEOTIDE SEQUENCE [LARGE SCALE GENOMIC DNA]</scope>
    <source>
        <strain evidence="7">ATCC 25435</strain>
    </source>
</reference>
<dbReference type="SUPFAM" id="SSF53850">
    <property type="entry name" value="Periplasmic binding protein-like II"/>
    <property type="match status" value="1"/>
</dbReference>
<dbReference type="GO" id="GO:0003700">
    <property type="term" value="F:DNA-binding transcription factor activity"/>
    <property type="evidence" value="ECO:0007669"/>
    <property type="project" value="InterPro"/>
</dbReference>